<sequence length="286" mass="30354">MIIRRGPPAPPRPVTEEELHAYADGLLARDRLPAVKAYLELNPAAAAEVATWREQNRALRLLFAAGPAAGADPAWEAEAASLAGPKGRSAKVKAALARVGGTRRLPAMAAGLALLVTGALAGSTLPDNRTEDGVARFARAAERVHLITTGRGNGATLAALTQGRGPDLRRLGWILEGIRPVRVGVEDAAQLIYGDGTGRRLSVLVGRPTGPREASVSYRRRGEQVMFTWLDDNLAYALVGELPRAEMLRLADAVHDRLSRGATVQAGTIAFTHGEARGRPATMTDF</sequence>
<gene>
    <name evidence="1" type="ORF">HHL28_03640</name>
</gene>
<evidence type="ECO:0000313" key="2">
    <source>
        <dbReference type="Proteomes" id="UP000501891"/>
    </source>
</evidence>
<dbReference type="KEGG" id="acru:HHL28_03640"/>
<evidence type="ECO:0000313" key="1">
    <source>
        <dbReference type="EMBL" id="QJE72313.1"/>
    </source>
</evidence>
<reference evidence="1" key="1">
    <citation type="submission" date="2020-04" db="EMBL/GenBank/DDBJ databases">
        <title>A desert anoxygenic phototrophic bacterium fixes CO2 using RubisCO under aerobic conditions.</title>
        <authorList>
            <person name="Tang K."/>
        </authorList>
    </citation>
    <scope>NUCLEOTIDE SEQUENCE [LARGE SCALE GENOMIC DNA]</scope>
    <source>
        <strain evidence="1">MIMtkB3</strain>
    </source>
</reference>
<accession>A0A858R546</accession>
<name>A0A858R546_9PROT</name>
<keyword evidence="2" id="KW-1185">Reference proteome</keyword>
<protein>
    <submittedName>
        <fullName evidence="1">Anti-sigma factor</fullName>
    </submittedName>
</protein>
<dbReference type="Proteomes" id="UP000501891">
    <property type="component" value="Chromosome"/>
</dbReference>
<dbReference type="EMBL" id="CP051775">
    <property type="protein sequence ID" value="QJE72313.1"/>
    <property type="molecule type" value="Genomic_DNA"/>
</dbReference>
<organism evidence="1 2">
    <name type="scientific">Aerophototrophica crusticola</name>
    <dbReference type="NCBI Taxonomy" id="1709002"/>
    <lineage>
        <taxon>Bacteria</taxon>
        <taxon>Pseudomonadati</taxon>
        <taxon>Pseudomonadota</taxon>
        <taxon>Alphaproteobacteria</taxon>
        <taxon>Rhodospirillales</taxon>
        <taxon>Rhodospirillaceae</taxon>
        <taxon>Aerophototrophica</taxon>
    </lineage>
</organism>
<dbReference type="AlphaFoldDB" id="A0A858R546"/>
<proteinExistence type="predicted"/>